<protein>
    <submittedName>
        <fullName evidence="2">Uncharacterized protein</fullName>
    </submittedName>
</protein>
<dbReference type="EnsemblPlants" id="OPUNC04G02920.1">
    <property type="protein sequence ID" value="OPUNC04G02920.1"/>
    <property type="gene ID" value="OPUNC04G02920"/>
</dbReference>
<evidence type="ECO:0000313" key="3">
    <source>
        <dbReference type="Proteomes" id="UP000026962"/>
    </source>
</evidence>
<organism evidence="2">
    <name type="scientific">Oryza punctata</name>
    <name type="common">Red rice</name>
    <dbReference type="NCBI Taxonomy" id="4537"/>
    <lineage>
        <taxon>Eukaryota</taxon>
        <taxon>Viridiplantae</taxon>
        <taxon>Streptophyta</taxon>
        <taxon>Embryophyta</taxon>
        <taxon>Tracheophyta</taxon>
        <taxon>Spermatophyta</taxon>
        <taxon>Magnoliopsida</taxon>
        <taxon>Liliopsida</taxon>
        <taxon>Poales</taxon>
        <taxon>Poaceae</taxon>
        <taxon>BOP clade</taxon>
        <taxon>Oryzoideae</taxon>
        <taxon>Oryzeae</taxon>
        <taxon>Oryzinae</taxon>
        <taxon>Oryza</taxon>
    </lineage>
</organism>
<keyword evidence="3" id="KW-1185">Reference proteome</keyword>
<dbReference type="AlphaFoldDB" id="A0A0E0KMW7"/>
<reference evidence="2" key="1">
    <citation type="submission" date="2015-04" db="UniProtKB">
        <authorList>
            <consortium name="EnsemblPlants"/>
        </authorList>
    </citation>
    <scope>IDENTIFICATION</scope>
</reference>
<reference evidence="2" key="2">
    <citation type="submission" date="2018-05" db="EMBL/GenBank/DDBJ databases">
        <title>OpunRS2 (Oryza punctata Reference Sequence Version 2).</title>
        <authorList>
            <person name="Zhang J."/>
            <person name="Kudrna D."/>
            <person name="Lee S."/>
            <person name="Talag J."/>
            <person name="Welchert J."/>
            <person name="Wing R.A."/>
        </authorList>
    </citation>
    <scope>NUCLEOTIDE SEQUENCE [LARGE SCALE GENOMIC DNA]</scope>
</reference>
<accession>A0A0E0KMW7</accession>
<dbReference type="Proteomes" id="UP000026962">
    <property type="component" value="Chromosome 4"/>
</dbReference>
<sequence length="212" mass="22386">MLLRALVHRPQCNRGRGAGFAGRGPCFPPSGLARRVGRCRDDGVATRKTTSAGSTNSSTFATRRGPPVMPDSCTAPERDARRGDVVTSYYPHHGWTNHVRRAIAPSPSLDYSPVIPLHTPTPADPPEFLLRGTIAARCGAPPFYMAVSGSSSSVLALPYPPPAPLFPNRPTTAAAANACPSLHNIIKTEHVPAKTRGSGKASRPPPSGERVA</sequence>
<proteinExistence type="predicted"/>
<feature type="region of interest" description="Disordered" evidence="1">
    <location>
        <begin position="43"/>
        <end position="78"/>
    </location>
</feature>
<evidence type="ECO:0000313" key="2">
    <source>
        <dbReference type="EnsemblPlants" id="OPUNC04G02920.1"/>
    </source>
</evidence>
<feature type="region of interest" description="Disordered" evidence="1">
    <location>
        <begin position="188"/>
        <end position="212"/>
    </location>
</feature>
<name>A0A0E0KMW7_ORYPU</name>
<feature type="compositionally biased region" description="Polar residues" evidence="1">
    <location>
        <begin position="47"/>
        <end position="61"/>
    </location>
</feature>
<dbReference type="OMA" id="PFYMAVS"/>
<dbReference type="HOGENOM" id="CLU_1301449_0_0_1"/>
<dbReference type="Gramene" id="OPUNC04G02920.1">
    <property type="protein sequence ID" value="OPUNC04G02920.1"/>
    <property type="gene ID" value="OPUNC04G02920"/>
</dbReference>
<evidence type="ECO:0000256" key="1">
    <source>
        <dbReference type="SAM" id="MobiDB-lite"/>
    </source>
</evidence>
<feature type="compositionally biased region" description="Pro residues" evidence="1">
    <location>
        <begin position="203"/>
        <end position="212"/>
    </location>
</feature>